<dbReference type="GO" id="GO:0005525">
    <property type="term" value="F:GTP binding"/>
    <property type="evidence" value="ECO:0007669"/>
    <property type="project" value="InterPro"/>
</dbReference>
<dbReference type="SUPFAM" id="SSF52540">
    <property type="entry name" value="P-loop containing nucleoside triphosphate hydrolases"/>
    <property type="match status" value="1"/>
</dbReference>
<dbReference type="OrthoDB" id="8954335at2759"/>
<dbReference type="AlphaFoldDB" id="A0A9Q1CQA1"/>
<evidence type="ECO:0000259" key="4">
    <source>
        <dbReference type="Pfam" id="PF04548"/>
    </source>
</evidence>
<sequence length="514" mass="59689">MASNIPKDWDSTTKGNTQVYFVKYTDESRSEGKFKLRRCEIGTSNTNEEKVILLVGETGAGKTTIINSILNYLYQVKLESNYRLELAYDEDEHMQKQLQDSQMSKHTKWVSAYVFNDTPDHMPYKVTVIDTPGYECDKNEAQDKYITSQIQYLFSDNESWGISYINAVVFVIKYSITRLTDQQNRIFQSVLSLFGNDIFNIYAFATFGELVESSNAAVALKVGDVPVKECFVVNNGILYETIKPDDTSGIKMYKELSWNKAMENLNKFFNELREIVPNDLITTVTVLEKRETLEIIMQGIPGLLKSYLVYLKELEVEESALLEIEDDVKKHADFKYIVNEEKVVTKKNPNGKMARVCWQCKTTCHYPCGHVTKLFCSSMRWLSLFRGCNVCPKNCGISYHVKRYHRYERVIEEKYVTKVNIREKYNIALGSKKDKEEAVKKIKKRKDSLRKSIDTHIENAKMCIREIKDLSLRPSSYTIVTYLEELISQESKEQDAGWKDRVEELKHLCKREEQ</sequence>
<comment type="similarity">
    <text evidence="1">Belongs to the TRAFAC class TrmE-Era-EngA-EngB-Septin-like GTPase superfamily. AIG1/Toc34/Toc159-like paraseptin GTPase family. IAN subfamily.</text>
</comment>
<dbReference type="PROSITE" id="PS00675">
    <property type="entry name" value="SIGMA54_INTERACT_1"/>
    <property type="match status" value="1"/>
</dbReference>
<evidence type="ECO:0000256" key="3">
    <source>
        <dbReference type="SAM" id="Coils"/>
    </source>
</evidence>
<gene>
    <name evidence="5" type="ORF">HOLleu_02156</name>
</gene>
<name>A0A9Q1CQA1_HOLLE</name>
<evidence type="ECO:0000256" key="1">
    <source>
        <dbReference type="ARBA" id="ARBA00008535"/>
    </source>
</evidence>
<reference evidence="5" key="1">
    <citation type="submission" date="2021-10" db="EMBL/GenBank/DDBJ databases">
        <title>Tropical sea cucumber genome reveals ecological adaptation and Cuvierian tubules defense mechanism.</title>
        <authorList>
            <person name="Chen T."/>
        </authorList>
    </citation>
    <scope>NUCLEOTIDE SEQUENCE</scope>
    <source>
        <strain evidence="5">Nanhai2018</strain>
        <tissue evidence="5">Muscle</tissue>
    </source>
</reference>
<proteinExistence type="inferred from homology"/>
<accession>A0A9Q1CQA1</accession>
<protein>
    <recommendedName>
        <fullName evidence="4">AIG1-type G domain-containing protein</fullName>
    </recommendedName>
</protein>
<feature type="coiled-coil region" evidence="3">
    <location>
        <begin position="432"/>
        <end position="459"/>
    </location>
</feature>
<keyword evidence="2" id="KW-0547">Nucleotide-binding</keyword>
<dbReference type="Pfam" id="PF04548">
    <property type="entry name" value="AIG1"/>
    <property type="match status" value="1"/>
</dbReference>
<comment type="caution">
    <text evidence="5">The sequence shown here is derived from an EMBL/GenBank/DDBJ whole genome shotgun (WGS) entry which is preliminary data.</text>
</comment>
<feature type="domain" description="AIG1-type G" evidence="4">
    <location>
        <begin position="52"/>
        <end position="201"/>
    </location>
</feature>
<evidence type="ECO:0000256" key="2">
    <source>
        <dbReference type="ARBA" id="ARBA00022741"/>
    </source>
</evidence>
<dbReference type="InterPro" id="IPR027417">
    <property type="entry name" value="P-loop_NTPase"/>
</dbReference>
<keyword evidence="6" id="KW-1185">Reference proteome</keyword>
<evidence type="ECO:0000313" key="6">
    <source>
        <dbReference type="Proteomes" id="UP001152320"/>
    </source>
</evidence>
<dbReference type="Proteomes" id="UP001152320">
    <property type="component" value="Chromosome 1"/>
</dbReference>
<dbReference type="EMBL" id="JAIZAY010000001">
    <property type="protein sequence ID" value="KAJ8049413.1"/>
    <property type="molecule type" value="Genomic_DNA"/>
</dbReference>
<dbReference type="PANTHER" id="PTHR32046">
    <property type="entry name" value="G DOMAIN-CONTAINING PROTEIN"/>
    <property type="match status" value="1"/>
</dbReference>
<dbReference type="PANTHER" id="PTHR32046:SF14">
    <property type="match status" value="1"/>
</dbReference>
<keyword evidence="3" id="KW-0175">Coiled coil</keyword>
<dbReference type="Gene3D" id="3.40.50.300">
    <property type="entry name" value="P-loop containing nucleotide triphosphate hydrolases"/>
    <property type="match status" value="1"/>
</dbReference>
<evidence type="ECO:0000313" key="5">
    <source>
        <dbReference type="EMBL" id="KAJ8049413.1"/>
    </source>
</evidence>
<organism evidence="5 6">
    <name type="scientific">Holothuria leucospilota</name>
    <name type="common">Black long sea cucumber</name>
    <name type="synonym">Mertensiothuria leucospilota</name>
    <dbReference type="NCBI Taxonomy" id="206669"/>
    <lineage>
        <taxon>Eukaryota</taxon>
        <taxon>Metazoa</taxon>
        <taxon>Echinodermata</taxon>
        <taxon>Eleutherozoa</taxon>
        <taxon>Echinozoa</taxon>
        <taxon>Holothuroidea</taxon>
        <taxon>Aspidochirotacea</taxon>
        <taxon>Aspidochirotida</taxon>
        <taxon>Holothuriidae</taxon>
        <taxon>Holothuria</taxon>
    </lineage>
</organism>
<dbReference type="InterPro" id="IPR006703">
    <property type="entry name" value="G_AIG1"/>
</dbReference>
<dbReference type="InterPro" id="IPR025662">
    <property type="entry name" value="Sigma_54_int_dom_ATP-bd_1"/>
</dbReference>